<reference evidence="2" key="1">
    <citation type="submission" date="2022-11" db="UniProtKB">
        <authorList>
            <consortium name="WormBaseParasite"/>
        </authorList>
    </citation>
    <scope>IDENTIFICATION</scope>
</reference>
<evidence type="ECO:0000313" key="2">
    <source>
        <dbReference type="WBParaSite" id="ACRNAN_scaffold14037.g17168.t1"/>
    </source>
</evidence>
<dbReference type="Proteomes" id="UP000887540">
    <property type="component" value="Unplaced"/>
</dbReference>
<accession>A0A914CU33</accession>
<proteinExistence type="predicted"/>
<evidence type="ECO:0000313" key="1">
    <source>
        <dbReference type="Proteomes" id="UP000887540"/>
    </source>
</evidence>
<protein>
    <submittedName>
        <fullName evidence="2">Uncharacterized protein</fullName>
    </submittedName>
</protein>
<organism evidence="1 2">
    <name type="scientific">Acrobeloides nanus</name>
    <dbReference type="NCBI Taxonomy" id="290746"/>
    <lineage>
        <taxon>Eukaryota</taxon>
        <taxon>Metazoa</taxon>
        <taxon>Ecdysozoa</taxon>
        <taxon>Nematoda</taxon>
        <taxon>Chromadorea</taxon>
        <taxon>Rhabditida</taxon>
        <taxon>Tylenchina</taxon>
        <taxon>Cephalobomorpha</taxon>
        <taxon>Cephaloboidea</taxon>
        <taxon>Cephalobidae</taxon>
        <taxon>Acrobeloides</taxon>
    </lineage>
</organism>
<keyword evidence="1" id="KW-1185">Reference proteome</keyword>
<dbReference type="AlphaFoldDB" id="A0A914CU33"/>
<dbReference type="WBParaSite" id="ACRNAN_scaffold14037.g17168.t1">
    <property type="protein sequence ID" value="ACRNAN_scaffold14037.g17168.t1"/>
    <property type="gene ID" value="ACRNAN_scaffold14037.g17168"/>
</dbReference>
<sequence length="84" mass="9485">MSLRMFASMVVHVYLKEEKTTDANVPTTTPESIVKSLLFVHKMLVAQMPSVEFLTTGLTVIVNWDIQVILTLMMVVTKQLLPHV</sequence>
<name>A0A914CU33_9BILA</name>